<feature type="compositionally biased region" description="Low complexity" evidence="7">
    <location>
        <begin position="1006"/>
        <end position="1016"/>
    </location>
</feature>
<dbReference type="Gene3D" id="2.60.200.40">
    <property type="match status" value="1"/>
</dbReference>
<dbReference type="InterPro" id="IPR017438">
    <property type="entry name" value="ATP-NAD_kinase_N"/>
</dbReference>
<keyword evidence="6" id="KW-0106">Calcium</keyword>
<dbReference type="Gene3D" id="3.40.50.10330">
    <property type="entry name" value="Probable inorganic polyphosphate/atp-NAD kinase, domain 1"/>
    <property type="match status" value="1"/>
</dbReference>
<dbReference type="SMART" id="SM00046">
    <property type="entry name" value="DAGKc"/>
    <property type="match status" value="1"/>
</dbReference>
<dbReference type="Gene3D" id="1.10.238.10">
    <property type="entry name" value="EF-hand"/>
    <property type="match status" value="1"/>
</dbReference>
<keyword evidence="4" id="KW-0677">Repeat</keyword>
<dbReference type="GO" id="GO:0044550">
    <property type="term" value="P:secondary metabolite biosynthetic process"/>
    <property type="evidence" value="ECO:0007669"/>
    <property type="project" value="TreeGrafter"/>
</dbReference>
<name>A0A1Q9EYF9_SYMMI</name>
<evidence type="ECO:0000259" key="9">
    <source>
        <dbReference type="PROSITE" id="PS50075"/>
    </source>
</evidence>
<dbReference type="InterPro" id="IPR000873">
    <property type="entry name" value="AMP-dep_synth/lig_dom"/>
</dbReference>
<feature type="domain" description="Carrier" evidence="9">
    <location>
        <begin position="1792"/>
        <end position="1869"/>
    </location>
</feature>
<dbReference type="InterPro" id="IPR009081">
    <property type="entry name" value="PP-bd_ACP"/>
</dbReference>
<dbReference type="GO" id="GO:0043041">
    <property type="term" value="P:amino acid activation for nonribosomal peptide biosynthetic process"/>
    <property type="evidence" value="ECO:0007669"/>
    <property type="project" value="TreeGrafter"/>
</dbReference>
<dbReference type="InterPro" id="IPR001206">
    <property type="entry name" value="Diacylglycerol_kinase_cat_dom"/>
</dbReference>
<evidence type="ECO:0000256" key="7">
    <source>
        <dbReference type="SAM" id="MobiDB-lite"/>
    </source>
</evidence>
<keyword evidence="5" id="KW-0479">Metal-binding</keyword>
<sequence length="2883" mass="316715">MDARLARSFAPTSSQPLVEVPVSNHLSFHEYGQHGRYSGDEDPMLERYHGRIERGQLRFWGLKQARPEQIQPVRQSLDRWQENHGGETPPYILAFVNSMSGNQRVSQAIKTQLNTLLGHQFHVSGRGEVYLAGSVCELSEVRNNERRHNKLTIDPDRAERRQSAQGLFNAKTRASFTPEQVAECRELFQIFDKNGDDKIDKSEFVPMMKALGLNLTSQELDMFFTRMDYNGDGSVQFHELVRFLEGISQPITLEQELKEAFAFFNPDTLEMEPHESLEVINQKGLAQIFEEMGEDISELECREMILAATGGREWPYSTVGAFPMLLYCVLASESVHLNVQLSVFSVTCASLVWEFSLRVSVLISFTAAFAAAVACLPQSLGTNSIQLRDFFGWPLAFETMLAIAFNSYGGNNYEEIAVADESLLKWFVMAFAACRHVYLMGNAPLTSGINIYETSMPLISKNRDNGPRICSAGIRQWNWIGCSAMEASDDPRVTGTYSRRFTKASGVELRWPGEVIDFKTFQKLCKPRKHVREAIRDTKKQMLERKISHLRFLVCGGDGTVTWVLHELEACKEENRHLFTSQNEEPAVGVVPAGTGNDLARSLGWGPKLKSVAALVGYVQWALAADIVPLDQWQVTLTFSQGDLVTNHVTDLRVPPAFREKLSSPEKRCFEGYFQNYFSIGMDASVTYGVERARKSCLGRLCFLFGCGKVCYGVQAHRLQCCCSPTLSLQDGKVQLRTSTSPAATTPWVSHEVERTRQITLLNINSYGSGRVVLNHDDLLDTSPSDQLLELVSVRNACSFGCVMAGGTAQAKMTATVEYPWSGKGKGSQAKGAKGKGAKGRWSREAWKGWGKAANAWKKGAGLKGKGWGKGKGKGQAAWTWNQTCSLMPGDVVRLRRFDDPGIHIGPLTVSSLAQDILCFQSESGYLRLQRRGGDLQGKRGGSRTLFSVSRGSALEDQEVVLFGQAVGMFLTIEADGSIGASVSRRSLLCEWLTSGSEEIRRSEAPESPEAPAAPEGLRNRLPKAEAETEPEALPKVEVPVPAETTVFEDAGGLNEALEPEAFWAKELQNAPIFELNFPPLHPLDAYLTHEVGRAHRILSGQVVPEVVLAAWVLLLCRYSRAEEVLLLVSQDSPVALRLASLEQLSLQQAADAYRNRLADARSCWAHVPAEILKCRVGFLFGPATDLHWTAPCGQGRLMLQLQCELRAEGLACTLLFEQGLLSTASATRALDHLEALLSADLTLPAGLLEVCNEMEQWMLLDWSDQRTERYLDSGKCIHHFFQEQASAVPSRTAIIEDSESLTYAQLAAEAGQVASELLSADVTVDSLVPLMSHRCTEMIIAIFGILFAGGGYVPLDTKWPDDRVMEVISQCAPRAACAGPGFAVRLQSLVKELRTCQILDIKRRQLKSPSAPMRVASEPKSTNAVYCFFTSGSSGKPKGVVVEHRGLVHRILWFQDRWQMRPGECGILKHSYTFGLSEWEIFWPLSVGGTLVLCRPDGEKDMEYLWLLSEQYRVRTQVFVPSVLRALLEYAELEFEDQQVKLWPDLKAAITCGEALPPSLAQQFFDFLPHATLDNLYGPTEGEMTVWRLPMGRILQSMPIGEPMEGSRILICSSGGLAGVGEPGEIYFGGDFIARGYLGMPQLTEEKFVLDRFLGADGTKLYASGDLARWRESGILDFLGRADFQVKLRGFRIELGEIEEALRAAGAKNSVCIVVGQGTQQRLVAYVIMPGGDQATLRAACTSRLPAYMVPAQVVFLEAMPRTASGKIDRKALPAPPEPQGESEEAVLVVEPRDSLEERIREIWAKVLDRAPESLSVEADWPLVGGNSLLAGKATSLLRKDLGVQLPGTAMYTNSTIAKLALLASKLGATVSGDEPKPAETSQEAVPGKQRYQALSARSPSALCAQFLVAVAGNLLGDNFAWMIRWLLAWMVYQAYGRSCLILCLPGLLAVLLVLEAAVCVALKQLIVGRLEPGRYPLFGKTYFLWLFQRHLVEKCRDRISEFISGTCLLVHFYRALGADIGERVDLNDPELEEPDLVSIGSDVSVNHARICAAGLMDGELILGAVKVQSRSCVMPRAMLVMGTDVPSGSEVPPLASTSGWMGSVGAVCPLQPSKIEHVTTQDHLRLAVGLPWLLILHSAAIVPTIYALEMLWAFTGGNWIFWLLSPLVYRHGFALTFFLLTVLQKRALVGRLLPGPMPEEGSWAWQKDAFRTWLHEQAVCARSFDDAMDPFVGTEVLSVMYRMLGSKIGRRVQMDTVYVAEHDCFTVEDDVVFGSVVSAHCAGAAGRQEVKLLRGANVLDHGVLMPGTFVGERAVLGSASLAPADSYFPPDSINTGQVGGKPVRLRFQTSTEEQVVTEWEAMRRLNSDEFFWGFNFGAIGAAIVCSPVPIYQCLLTCLLGWKTWASYGPFFALLSFPFAYASISVVVLSINYILKWRIIGKYEEGDYTFFSNYHLSWTVMMILSGVMEDAVDALQGTEFLVWYYRLMGAKVGQNCCLFGLALEYDLLTMGDGCCVGWECDTTCHTVENMVIKLAPTVLESYTSMLPHSMVSPGAVLHEGAVVLENSQVLKGEQVPADECWAGLPASSCGPVGALPMVVQEEDQNQKADEIQREAQGEAPAEEVQSLPQGLEALSDGAVVALAGQTFLVERLKTGDILLFVFEEDGKSLSGHLRVRATGRADFAGRRGPAARFFASKGSSAAAVRLQTVGTGMCLHFDEASQLFFGDTNPGDLVVKQISQASTIELSQEVLQQRRRQEANLLVQERRRKAAYALQSSTARETFGHGSACEAGRLEDGVGTCRGDADGWRILDAPSRVRSGSEVAPASSHAATAELPTGGLARSPGCRFLAPTRQGPAPAKLDLNSAPCAFPAALLLQRLELC</sequence>
<dbReference type="GO" id="GO:0005737">
    <property type="term" value="C:cytoplasm"/>
    <property type="evidence" value="ECO:0007669"/>
    <property type="project" value="TreeGrafter"/>
</dbReference>
<dbReference type="InterPro" id="IPR045851">
    <property type="entry name" value="AMP-bd_C_sf"/>
</dbReference>
<dbReference type="Pfam" id="PF00609">
    <property type="entry name" value="DAGK_acc"/>
    <property type="match status" value="1"/>
</dbReference>
<evidence type="ECO:0000256" key="6">
    <source>
        <dbReference type="ARBA" id="ARBA00022837"/>
    </source>
</evidence>
<dbReference type="CDD" id="cd05930">
    <property type="entry name" value="A_NRPS"/>
    <property type="match status" value="1"/>
</dbReference>
<evidence type="ECO:0000313" key="12">
    <source>
        <dbReference type="EMBL" id="OLQ12402.1"/>
    </source>
</evidence>
<dbReference type="GO" id="GO:0008270">
    <property type="term" value="F:zinc ion binding"/>
    <property type="evidence" value="ECO:0007669"/>
    <property type="project" value="UniProtKB-KW"/>
</dbReference>
<dbReference type="SMART" id="SM00054">
    <property type="entry name" value="EFh"/>
    <property type="match status" value="2"/>
</dbReference>
<dbReference type="Pfam" id="PF13499">
    <property type="entry name" value="EF-hand_7"/>
    <property type="match status" value="1"/>
</dbReference>
<evidence type="ECO:0000256" key="3">
    <source>
        <dbReference type="ARBA" id="ARBA00012133"/>
    </source>
</evidence>
<dbReference type="GO" id="GO:0031177">
    <property type="term" value="F:phosphopantetheine binding"/>
    <property type="evidence" value="ECO:0007669"/>
    <property type="project" value="TreeGrafter"/>
</dbReference>
<dbReference type="Pfam" id="PF00501">
    <property type="entry name" value="AMP-binding"/>
    <property type="match status" value="1"/>
</dbReference>
<dbReference type="PROSITE" id="PS50075">
    <property type="entry name" value="CARRIER"/>
    <property type="match status" value="1"/>
</dbReference>
<dbReference type="SUPFAM" id="SSF56801">
    <property type="entry name" value="Acetyl-CoA synthetase-like"/>
    <property type="match status" value="1"/>
</dbReference>
<dbReference type="Gene3D" id="3.40.50.12780">
    <property type="entry name" value="N-terminal domain of ligase-like"/>
    <property type="match status" value="1"/>
</dbReference>
<dbReference type="GO" id="GO:0004143">
    <property type="term" value="F:ATP-dependent diacylglycerol kinase activity"/>
    <property type="evidence" value="ECO:0007669"/>
    <property type="project" value="UniProtKB-EC"/>
</dbReference>
<organism evidence="12 13">
    <name type="scientific">Symbiodinium microadriaticum</name>
    <name type="common">Dinoflagellate</name>
    <name type="synonym">Zooxanthella microadriatica</name>
    <dbReference type="NCBI Taxonomy" id="2951"/>
    <lineage>
        <taxon>Eukaryota</taxon>
        <taxon>Sar</taxon>
        <taxon>Alveolata</taxon>
        <taxon>Dinophyceae</taxon>
        <taxon>Suessiales</taxon>
        <taxon>Symbiodiniaceae</taxon>
        <taxon>Symbiodinium</taxon>
    </lineage>
</organism>
<dbReference type="Pfam" id="PF00550">
    <property type="entry name" value="PP-binding"/>
    <property type="match status" value="1"/>
</dbReference>
<evidence type="ECO:0000256" key="1">
    <source>
        <dbReference type="ARBA" id="ARBA00005253"/>
    </source>
</evidence>
<keyword evidence="8" id="KW-0812">Transmembrane</keyword>
<evidence type="ECO:0000256" key="5">
    <source>
        <dbReference type="ARBA" id="ARBA00022771"/>
    </source>
</evidence>
<reference evidence="12 13" key="1">
    <citation type="submission" date="2016-02" db="EMBL/GenBank/DDBJ databases">
        <title>Genome analysis of coral dinoflagellate symbionts highlights evolutionary adaptations to a symbiotic lifestyle.</title>
        <authorList>
            <person name="Aranda M."/>
            <person name="Li Y."/>
            <person name="Liew Y.J."/>
            <person name="Baumgarten S."/>
            <person name="Simakov O."/>
            <person name="Wilson M."/>
            <person name="Piel J."/>
            <person name="Ashoor H."/>
            <person name="Bougouffa S."/>
            <person name="Bajic V.B."/>
            <person name="Ryu T."/>
            <person name="Ravasi T."/>
            <person name="Bayer T."/>
            <person name="Micklem G."/>
            <person name="Kim H."/>
            <person name="Bhak J."/>
            <person name="Lajeunesse T.C."/>
            <person name="Voolstra C.R."/>
        </authorList>
    </citation>
    <scope>NUCLEOTIDE SEQUENCE [LARGE SCALE GENOMIC DNA]</scope>
    <source>
        <strain evidence="12 13">CCMP2467</strain>
    </source>
</reference>
<evidence type="ECO:0000313" key="13">
    <source>
        <dbReference type="Proteomes" id="UP000186817"/>
    </source>
</evidence>
<dbReference type="InterPro" id="IPR011992">
    <property type="entry name" value="EF-hand-dom_pair"/>
</dbReference>
<protein>
    <recommendedName>
        <fullName evidence="3">diacylglycerol kinase (ATP)</fullName>
        <ecNumber evidence="3">2.7.1.107</ecNumber>
    </recommendedName>
</protein>
<dbReference type="SUPFAM" id="SSF52777">
    <property type="entry name" value="CoA-dependent acyltransferases"/>
    <property type="match status" value="1"/>
</dbReference>
<keyword evidence="13" id="KW-1185">Reference proteome</keyword>
<feature type="region of interest" description="Disordered" evidence="7">
    <location>
        <begin position="999"/>
        <end position="1041"/>
    </location>
</feature>
<dbReference type="InterPro" id="IPR018247">
    <property type="entry name" value="EF_Hand_1_Ca_BS"/>
</dbReference>
<accession>A0A1Q9EYF9</accession>
<comment type="caution">
    <text evidence="12">The sequence shown here is derived from an EMBL/GenBank/DDBJ whole genome shotgun (WGS) entry which is preliminary data.</text>
</comment>
<dbReference type="InterPro" id="IPR000756">
    <property type="entry name" value="Diacylglycerol_kin_accessory"/>
</dbReference>
<proteinExistence type="inferred from homology"/>
<dbReference type="GO" id="GO:0007200">
    <property type="term" value="P:phospholipase C-activating G protein-coupled receptor signaling pathway"/>
    <property type="evidence" value="ECO:0007669"/>
    <property type="project" value="InterPro"/>
</dbReference>
<keyword evidence="5" id="KW-0862">Zinc</keyword>
<dbReference type="InterPro" id="IPR036736">
    <property type="entry name" value="ACP-like_sf"/>
</dbReference>
<dbReference type="EC" id="2.7.1.107" evidence="3"/>
<feature type="transmembrane region" description="Helical" evidence="8">
    <location>
        <begin position="1937"/>
        <end position="1964"/>
    </location>
</feature>
<dbReference type="OrthoDB" id="421986at2759"/>
<keyword evidence="8" id="KW-1133">Transmembrane helix</keyword>
<dbReference type="InterPro" id="IPR011004">
    <property type="entry name" value="Trimer_LpxA-like_sf"/>
</dbReference>
<dbReference type="Pfam" id="PF13193">
    <property type="entry name" value="AMP-binding_C"/>
    <property type="match status" value="1"/>
</dbReference>
<dbReference type="Gene3D" id="3.30.300.30">
    <property type="match status" value="1"/>
</dbReference>
<dbReference type="Proteomes" id="UP000186817">
    <property type="component" value="Unassembled WGS sequence"/>
</dbReference>
<dbReference type="NCBIfam" id="TIGR01733">
    <property type="entry name" value="AA-adenyl-dom"/>
    <property type="match status" value="1"/>
</dbReference>
<feature type="domain" description="EF-hand" evidence="11">
    <location>
        <begin position="215"/>
        <end position="250"/>
    </location>
</feature>
<feature type="domain" description="DAGKc" evidence="10">
    <location>
        <begin position="509"/>
        <end position="639"/>
    </location>
</feature>
<dbReference type="PROSITE" id="PS50146">
    <property type="entry name" value="DAGK"/>
    <property type="match status" value="1"/>
</dbReference>
<dbReference type="PANTHER" id="PTHR45527:SF1">
    <property type="entry name" value="FATTY ACID SYNTHASE"/>
    <property type="match status" value="1"/>
</dbReference>
<dbReference type="SUPFAM" id="SSF47473">
    <property type="entry name" value="EF-hand"/>
    <property type="match status" value="1"/>
</dbReference>
<keyword evidence="5" id="KW-0863">Zinc-finger</keyword>
<dbReference type="PROSITE" id="PS50222">
    <property type="entry name" value="EF_HAND_2"/>
    <property type="match status" value="2"/>
</dbReference>
<feature type="transmembrane region" description="Helical" evidence="8">
    <location>
        <begin position="2412"/>
        <end position="2436"/>
    </location>
</feature>
<evidence type="ECO:0000256" key="2">
    <source>
        <dbReference type="ARBA" id="ARBA00009280"/>
    </source>
</evidence>
<feature type="transmembrane region" description="Helical" evidence="8">
    <location>
        <begin position="2126"/>
        <end position="2149"/>
    </location>
</feature>
<dbReference type="PANTHER" id="PTHR45527">
    <property type="entry name" value="NONRIBOSOMAL PEPTIDE SYNTHETASE"/>
    <property type="match status" value="1"/>
</dbReference>
<dbReference type="InterPro" id="IPR042099">
    <property type="entry name" value="ANL_N_sf"/>
</dbReference>
<evidence type="ECO:0000259" key="11">
    <source>
        <dbReference type="PROSITE" id="PS50222"/>
    </source>
</evidence>
<dbReference type="Gene3D" id="1.10.1200.10">
    <property type="entry name" value="ACP-like"/>
    <property type="match status" value="1"/>
</dbReference>
<dbReference type="GO" id="GO:0005509">
    <property type="term" value="F:calcium ion binding"/>
    <property type="evidence" value="ECO:0007669"/>
    <property type="project" value="InterPro"/>
</dbReference>
<dbReference type="GO" id="GO:0043226">
    <property type="term" value="C:organelle"/>
    <property type="evidence" value="ECO:0007669"/>
    <property type="project" value="UniProtKB-ARBA"/>
</dbReference>
<feature type="transmembrane region" description="Helical" evidence="8">
    <location>
        <begin position="2372"/>
        <end position="2392"/>
    </location>
</feature>
<dbReference type="InterPro" id="IPR002048">
    <property type="entry name" value="EF_hand_dom"/>
</dbReference>
<dbReference type="EMBL" id="LSRX01000044">
    <property type="protein sequence ID" value="OLQ12402.1"/>
    <property type="molecule type" value="Genomic_DNA"/>
</dbReference>
<dbReference type="PROSITE" id="PS00018">
    <property type="entry name" value="EF_HAND_1"/>
    <property type="match status" value="2"/>
</dbReference>
<evidence type="ECO:0000256" key="8">
    <source>
        <dbReference type="SAM" id="Phobius"/>
    </source>
</evidence>
<dbReference type="InterPro" id="IPR016064">
    <property type="entry name" value="NAD/diacylglycerol_kinase_sf"/>
</dbReference>
<dbReference type="InterPro" id="IPR025110">
    <property type="entry name" value="AMP-bd_C"/>
</dbReference>
<evidence type="ECO:0000259" key="10">
    <source>
        <dbReference type="PROSITE" id="PS50146"/>
    </source>
</evidence>
<dbReference type="InterPro" id="IPR010071">
    <property type="entry name" value="AA_adenyl_dom"/>
</dbReference>
<feature type="domain" description="EF-hand" evidence="11">
    <location>
        <begin position="179"/>
        <end position="214"/>
    </location>
</feature>
<dbReference type="SUPFAM" id="SSF51161">
    <property type="entry name" value="Trimeric LpxA-like enzymes"/>
    <property type="match status" value="2"/>
</dbReference>
<comment type="similarity">
    <text evidence="1">Belongs to the centrin family.</text>
</comment>
<dbReference type="SUPFAM" id="SSF47336">
    <property type="entry name" value="ACP-like"/>
    <property type="match status" value="1"/>
</dbReference>
<feature type="transmembrane region" description="Helical" evidence="8">
    <location>
        <begin position="2161"/>
        <end position="2185"/>
    </location>
</feature>
<dbReference type="Pfam" id="PF00781">
    <property type="entry name" value="DAGK_cat"/>
    <property type="match status" value="1"/>
</dbReference>
<dbReference type="CDD" id="cd00051">
    <property type="entry name" value="EFh"/>
    <property type="match status" value="1"/>
</dbReference>
<gene>
    <name evidence="12" type="primary">mycC</name>
    <name evidence="12" type="ORF">AK812_SmicGene3690</name>
</gene>
<evidence type="ECO:0000256" key="4">
    <source>
        <dbReference type="ARBA" id="ARBA00022737"/>
    </source>
</evidence>
<keyword evidence="8" id="KW-0472">Membrane</keyword>
<dbReference type="FunFam" id="1.10.238.10:FF:000178">
    <property type="entry name" value="Calmodulin-2 A"/>
    <property type="match status" value="1"/>
</dbReference>
<dbReference type="SUPFAM" id="SSF111331">
    <property type="entry name" value="NAD kinase/diacylglycerol kinase-like"/>
    <property type="match status" value="1"/>
</dbReference>
<dbReference type="Gene3D" id="2.160.10.10">
    <property type="entry name" value="Hexapeptide repeat proteins"/>
    <property type="match status" value="1"/>
</dbReference>
<comment type="similarity">
    <text evidence="2">Belongs to the eukaryotic diacylglycerol kinase family.</text>
</comment>